<feature type="region of interest" description="Disordered" evidence="1">
    <location>
        <begin position="97"/>
        <end position="136"/>
    </location>
</feature>
<feature type="compositionally biased region" description="Low complexity" evidence="1">
    <location>
        <begin position="906"/>
        <end position="922"/>
    </location>
</feature>
<proteinExistence type="predicted"/>
<feature type="compositionally biased region" description="Basic and acidic residues" evidence="1">
    <location>
        <begin position="663"/>
        <end position="675"/>
    </location>
</feature>
<dbReference type="STRING" id="43700.ENSMALP00000014043"/>
<dbReference type="PANTHER" id="PTHR15294:SF3">
    <property type="entry name" value="SUMO-SPECIFIC ISOPEPTIDASE USPL1"/>
    <property type="match status" value="1"/>
</dbReference>
<dbReference type="OrthoDB" id="6160353at2759"/>
<dbReference type="KEGG" id="malb:109971881"/>
<feature type="compositionally biased region" description="Low complexity" evidence="1">
    <location>
        <begin position="962"/>
        <end position="978"/>
    </location>
</feature>
<dbReference type="SUPFAM" id="SSF54001">
    <property type="entry name" value="Cysteine proteinases"/>
    <property type="match status" value="1"/>
</dbReference>
<dbReference type="InterPro" id="IPR028889">
    <property type="entry name" value="USP"/>
</dbReference>
<dbReference type="GO" id="GO:0032183">
    <property type="term" value="F:SUMO binding"/>
    <property type="evidence" value="ECO:0007669"/>
    <property type="project" value="InterPro"/>
</dbReference>
<dbReference type="CTD" id="10208"/>
<feature type="compositionally biased region" description="Polar residues" evidence="1">
    <location>
        <begin position="1009"/>
        <end position="1032"/>
    </location>
</feature>
<dbReference type="RefSeq" id="XP_020476091.1">
    <property type="nucleotide sequence ID" value="XM_020620435.1"/>
</dbReference>
<evidence type="ECO:0000313" key="4">
    <source>
        <dbReference type="Proteomes" id="UP000261600"/>
    </source>
</evidence>
<feature type="compositionally biased region" description="Low complexity" evidence="1">
    <location>
        <begin position="566"/>
        <end position="577"/>
    </location>
</feature>
<evidence type="ECO:0000256" key="1">
    <source>
        <dbReference type="SAM" id="MobiDB-lite"/>
    </source>
</evidence>
<feature type="compositionally biased region" description="Polar residues" evidence="1">
    <location>
        <begin position="788"/>
        <end position="817"/>
    </location>
</feature>
<dbReference type="GO" id="GO:0030576">
    <property type="term" value="P:Cajal body organization"/>
    <property type="evidence" value="ECO:0007669"/>
    <property type="project" value="InterPro"/>
</dbReference>
<dbReference type="RefSeq" id="XP_020476089.1">
    <property type="nucleotide sequence ID" value="XM_020620433.1"/>
</dbReference>
<feature type="region of interest" description="Disordered" evidence="1">
    <location>
        <begin position="163"/>
        <end position="186"/>
    </location>
</feature>
<feature type="region of interest" description="Disordered" evidence="1">
    <location>
        <begin position="904"/>
        <end position="978"/>
    </location>
</feature>
<dbReference type="Proteomes" id="UP000261600">
    <property type="component" value="Unplaced"/>
</dbReference>
<dbReference type="AlphaFoldDB" id="A0A3Q3QJG2"/>
<sequence length="1128" mass="123127">MTGEDTGLGAFASPLAGYLGKVQERAASLEHCPWCISKGLTHALRSYCINLQESITLCTNPECLFPLVSRSLEDVLASLDPVESAVRNKRKKPLALEKEELSKRSPKRLRLTEPDSLGAEHCAENTGSDDQHATSKTDAKTLNGHQRGFDCPEATGLDLSQDEAAPEPEGACTGSVAPPPWSASDRRLRSSSEASLIADVNEPALSPHCGALCVSDAEEDFTQEKSLPEELKRQCSPASSQSILPQFNEWTARIDQKSLNADITSCKDIRSGTEELEELISVPTELFWRNTDNLCWLDSLLVALVNCKSLRKCKPKDEPQQSSVWQLMRGYEEVCAAIQVHRQTGRDGIARVPKHVLQRANADLQNLRMSVFRLLQPKLHCKLGQRETPVFAMPLLVAMDSWVEPLFQSTFQWEFRCSQCKTVTKERVVKTLPTFTNIVPGWHPLHAVHLAPCNACGRKNQRRTMLLEGVPPVFVLHFVEGLPDSNVRIYAFSFKGKRYSVSTVIQYNCQLKHFVTWIRNSDGLWLEYDDLKHPDCKTHQKLPVPPQELHVVFWEMEEAEQPRVCSLSSTFSDSPPSKNETNSSLGDKDLTTDTPDQSLLTLHNDTDIVCAYSVTEDNSNITDTTVTADIDTSIGSTTLLDAFEGLSHSDIVTLTLVELKADSEMQPSHDGEETKNLSTPSKNEVPDLTPDSSSTLIGSIMCQGSDVEHPTSSNSSESEPGDDSSSDPTYVPGARIRQGRGTEKGKTISRQKGKMAILSKAAPYITPPASSEPSKVIKDEPVRAAAQGNISPVEATQKTSFVSSTETPPLSTSQKNPTKPPALDQNAHWSFLVSKHPIKKVHTPVANLTHMPTSVTVTPPTHSLPNPVRRQHVPEGVFLKPQLRTEESVGLPLKAAEMYTAFGAESSSTPSPLPAPSLTSLSGKSKQFQPITSHHQKSLMSTTVVSSTSLPVPGAKGLPEISSPMKHSSHSSKVPPGLSETAALRYKLMKKLKAKKKQLAKLNKLLNHQGGTSLRPDSTDLSSPQTVSSSTYNGSTCDDFLSDLLSPATTVSNLSPDSTGLLEMLTNGQDGGDQFDCGVSAVDAVSQANTCINDFNTENFLDEFLSQAAGERPTEMETEALSALELFI</sequence>
<dbReference type="Gene3D" id="3.90.70.10">
    <property type="entry name" value="Cysteine proteinases"/>
    <property type="match status" value="1"/>
</dbReference>
<reference evidence="3" key="1">
    <citation type="submission" date="2025-05" db="UniProtKB">
        <authorList>
            <consortium name="Ensembl"/>
        </authorList>
    </citation>
    <scope>IDENTIFICATION</scope>
</reference>
<dbReference type="InterPro" id="IPR028890">
    <property type="entry name" value="Peptidase_C98"/>
</dbReference>
<name>A0A3Q3QJG2_MONAL</name>
<protein>
    <recommendedName>
        <fullName evidence="2">USP domain-containing protein</fullName>
    </recommendedName>
</protein>
<dbReference type="GO" id="GO:0015030">
    <property type="term" value="C:Cajal body"/>
    <property type="evidence" value="ECO:0007669"/>
    <property type="project" value="TreeGrafter"/>
</dbReference>
<dbReference type="PROSITE" id="PS50235">
    <property type="entry name" value="USP_3"/>
    <property type="match status" value="1"/>
</dbReference>
<accession>A0A3Q3QJG2</accession>
<feature type="region of interest" description="Disordered" evidence="1">
    <location>
        <begin position="1007"/>
        <end position="1032"/>
    </location>
</feature>
<evidence type="ECO:0000259" key="2">
    <source>
        <dbReference type="PROSITE" id="PS50235"/>
    </source>
</evidence>
<organism evidence="3 4">
    <name type="scientific">Monopterus albus</name>
    <name type="common">Swamp eel</name>
    <dbReference type="NCBI Taxonomy" id="43700"/>
    <lineage>
        <taxon>Eukaryota</taxon>
        <taxon>Metazoa</taxon>
        <taxon>Chordata</taxon>
        <taxon>Craniata</taxon>
        <taxon>Vertebrata</taxon>
        <taxon>Euteleostomi</taxon>
        <taxon>Actinopterygii</taxon>
        <taxon>Neopterygii</taxon>
        <taxon>Teleostei</taxon>
        <taxon>Neoteleostei</taxon>
        <taxon>Acanthomorphata</taxon>
        <taxon>Anabantaria</taxon>
        <taxon>Synbranchiformes</taxon>
        <taxon>Synbranchidae</taxon>
        <taxon>Monopterus</taxon>
    </lineage>
</organism>
<feature type="compositionally biased region" description="Low complexity" evidence="1">
    <location>
        <begin position="938"/>
        <end position="953"/>
    </location>
</feature>
<dbReference type="PANTHER" id="PTHR15294">
    <property type="entry name" value="RETINOVIN-RELATED"/>
    <property type="match status" value="1"/>
</dbReference>
<dbReference type="RefSeq" id="XP_020476090.1">
    <property type="nucleotide sequence ID" value="XM_020620434.1"/>
</dbReference>
<feature type="region of interest" description="Disordered" evidence="1">
    <location>
        <begin position="565"/>
        <end position="598"/>
    </location>
</feature>
<evidence type="ECO:0000313" key="3">
    <source>
        <dbReference type="Ensembl" id="ENSMALP00000014051.1"/>
    </source>
</evidence>
<feature type="region of interest" description="Disordered" evidence="1">
    <location>
        <begin position="663"/>
        <end position="755"/>
    </location>
</feature>
<keyword evidence="4" id="KW-1185">Reference proteome</keyword>
<dbReference type="Ensembl" id="ENSMALT00000014353.1">
    <property type="protein sequence ID" value="ENSMALP00000014051.1"/>
    <property type="gene ID" value="ENSMALG00000009886.1"/>
</dbReference>
<dbReference type="GO" id="GO:0016926">
    <property type="term" value="P:protein desumoylation"/>
    <property type="evidence" value="ECO:0007669"/>
    <property type="project" value="TreeGrafter"/>
</dbReference>
<dbReference type="InterPro" id="IPR038765">
    <property type="entry name" value="Papain-like_cys_pep_sf"/>
</dbReference>
<feature type="compositionally biased region" description="Polar residues" evidence="1">
    <location>
        <begin position="923"/>
        <end position="933"/>
    </location>
</feature>
<dbReference type="Pfam" id="PF15499">
    <property type="entry name" value="Peptidase_C98"/>
    <property type="match status" value="1"/>
</dbReference>
<feature type="region of interest" description="Disordered" evidence="1">
    <location>
        <begin position="784"/>
        <end position="821"/>
    </location>
</feature>
<dbReference type="InterPro" id="IPR033505">
    <property type="entry name" value="USPL1"/>
</dbReference>
<feature type="domain" description="USP" evidence="2">
    <location>
        <begin position="286"/>
        <end position="557"/>
    </location>
</feature>
<dbReference type="Ensembl" id="ENSMALT00000014345.1">
    <property type="protein sequence ID" value="ENSMALP00000014043.1"/>
    <property type="gene ID" value="ENSMALG00000009886.1"/>
</dbReference>
<dbReference type="GeneID" id="109971881"/>